<accession>A0A9D4JYC7</accession>
<organism evidence="1 2">
    <name type="scientific">Dreissena polymorpha</name>
    <name type="common">Zebra mussel</name>
    <name type="synonym">Mytilus polymorpha</name>
    <dbReference type="NCBI Taxonomy" id="45954"/>
    <lineage>
        <taxon>Eukaryota</taxon>
        <taxon>Metazoa</taxon>
        <taxon>Spiralia</taxon>
        <taxon>Lophotrochozoa</taxon>
        <taxon>Mollusca</taxon>
        <taxon>Bivalvia</taxon>
        <taxon>Autobranchia</taxon>
        <taxon>Heteroconchia</taxon>
        <taxon>Euheterodonta</taxon>
        <taxon>Imparidentia</taxon>
        <taxon>Neoheterodontei</taxon>
        <taxon>Myida</taxon>
        <taxon>Dreissenoidea</taxon>
        <taxon>Dreissenidae</taxon>
        <taxon>Dreissena</taxon>
    </lineage>
</organism>
<name>A0A9D4JYC7_DREPO</name>
<dbReference type="InterPro" id="IPR036397">
    <property type="entry name" value="RNaseH_sf"/>
</dbReference>
<dbReference type="GO" id="GO:0003676">
    <property type="term" value="F:nucleic acid binding"/>
    <property type="evidence" value="ECO:0007669"/>
    <property type="project" value="InterPro"/>
</dbReference>
<proteinExistence type="predicted"/>
<dbReference type="AlphaFoldDB" id="A0A9D4JYC7"/>
<dbReference type="Proteomes" id="UP000828390">
    <property type="component" value="Unassembled WGS sequence"/>
</dbReference>
<dbReference type="Gene3D" id="3.30.420.10">
    <property type="entry name" value="Ribonuclease H-like superfamily/Ribonuclease H"/>
    <property type="match status" value="1"/>
</dbReference>
<dbReference type="EMBL" id="JAIWYP010000005">
    <property type="protein sequence ID" value="KAH3828411.1"/>
    <property type="molecule type" value="Genomic_DNA"/>
</dbReference>
<gene>
    <name evidence="1" type="ORF">DPMN_130370</name>
</gene>
<comment type="caution">
    <text evidence="1">The sequence shown here is derived from an EMBL/GenBank/DDBJ whole genome shotgun (WGS) entry which is preliminary data.</text>
</comment>
<reference evidence="1" key="2">
    <citation type="submission" date="2020-11" db="EMBL/GenBank/DDBJ databases">
        <authorList>
            <person name="McCartney M.A."/>
            <person name="Auch B."/>
            <person name="Kono T."/>
            <person name="Mallez S."/>
            <person name="Becker A."/>
            <person name="Gohl D.M."/>
            <person name="Silverstein K.A.T."/>
            <person name="Koren S."/>
            <person name="Bechman K.B."/>
            <person name="Herman A."/>
            <person name="Abrahante J.E."/>
            <person name="Garbe J."/>
        </authorList>
    </citation>
    <scope>NUCLEOTIDE SEQUENCE</scope>
    <source>
        <strain evidence="1">Duluth1</strain>
        <tissue evidence="1">Whole animal</tissue>
    </source>
</reference>
<evidence type="ECO:0000313" key="2">
    <source>
        <dbReference type="Proteomes" id="UP000828390"/>
    </source>
</evidence>
<keyword evidence="2" id="KW-1185">Reference proteome</keyword>
<reference evidence="1" key="1">
    <citation type="journal article" date="2019" name="bioRxiv">
        <title>The Genome of the Zebra Mussel, Dreissena polymorpha: A Resource for Invasive Species Research.</title>
        <authorList>
            <person name="McCartney M.A."/>
            <person name="Auch B."/>
            <person name="Kono T."/>
            <person name="Mallez S."/>
            <person name="Zhang Y."/>
            <person name="Obille A."/>
            <person name="Becker A."/>
            <person name="Abrahante J.E."/>
            <person name="Garbe J."/>
            <person name="Badalamenti J.P."/>
            <person name="Herman A."/>
            <person name="Mangelson H."/>
            <person name="Liachko I."/>
            <person name="Sullivan S."/>
            <person name="Sone E.D."/>
            <person name="Koren S."/>
            <person name="Silverstein K.A.T."/>
            <person name="Beckman K.B."/>
            <person name="Gohl D.M."/>
        </authorList>
    </citation>
    <scope>NUCLEOTIDE SEQUENCE</scope>
    <source>
        <strain evidence="1">Duluth1</strain>
        <tissue evidence="1">Whole animal</tissue>
    </source>
</reference>
<protein>
    <submittedName>
        <fullName evidence="1">Uncharacterized protein</fullName>
    </submittedName>
</protein>
<sequence length="191" mass="22553">MRPRSNETYNGLVQTVKGKYKNAVRDRTRAEKNEAVLFWRNRDKLSIKVRNGKRILFHDKKRLVIQECMADMIRKKHLKLKGSGARTLAYEMKQKLSGKSERNVRTVLDQSEMHGHLNCKFTNKAPMKFVAAKYVFERVQIDLVKISDVEFENRRFRYNLTLVDVLSRYLFCRPLEYKSSNCVSKALKDVF</sequence>
<evidence type="ECO:0000313" key="1">
    <source>
        <dbReference type="EMBL" id="KAH3828411.1"/>
    </source>
</evidence>